<dbReference type="GO" id="GO:0061709">
    <property type="term" value="P:reticulophagy"/>
    <property type="evidence" value="ECO:0007669"/>
    <property type="project" value="TreeGrafter"/>
</dbReference>
<dbReference type="GO" id="GO:0000045">
    <property type="term" value="P:autophagosome assembly"/>
    <property type="evidence" value="ECO:0007669"/>
    <property type="project" value="TreeGrafter"/>
</dbReference>
<evidence type="ECO:0000256" key="4">
    <source>
        <dbReference type="ARBA" id="ARBA00018070"/>
    </source>
</evidence>
<feature type="region of interest" description="Disordered" evidence="13">
    <location>
        <begin position="2040"/>
        <end position="2068"/>
    </location>
</feature>
<feature type="compositionally biased region" description="Low complexity" evidence="13">
    <location>
        <begin position="760"/>
        <end position="786"/>
    </location>
</feature>
<evidence type="ECO:0000256" key="9">
    <source>
        <dbReference type="ARBA" id="ARBA00023136"/>
    </source>
</evidence>
<dbReference type="GO" id="GO:0043495">
    <property type="term" value="F:protein-membrane adaptor activity"/>
    <property type="evidence" value="ECO:0007669"/>
    <property type="project" value="TreeGrafter"/>
</dbReference>
<feature type="region of interest" description="Disordered" evidence="13">
    <location>
        <begin position="1269"/>
        <end position="1294"/>
    </location>
</feature>
<dbReference type="GO" id="GO:0032266">
    <property type="term" value="F:phosphatidylinositol-3-phosphate binding"/>
    <property type="evidence" value="ECO:0007669"/>
    <property type="project" value="TreeGrafter"/>
</dbReference>
<comment type="catalytic activity">
    <reaction evidence="12">
        <text>a 1,2-diacyl-sn-glycero-3-phosphocholine(in) = a 1,2-diacyl-sn-glycero-3-phosphocholine(out)</text>
        <dbReference type="Rhea" id="RHEA:38571"/>
        <dbReference type="ChEBI" id="CHEBI:57643"/>
    </reaction>
</comment>
<dbReference type="GO" id="GO:0005789">
    <property type="term" value="C:endoplasmic reticulum membrane"/>
    <property type="evidence" value="ECO:0007669"/>
    <property type="project" value="UniProtKB-SubCell"/>
</dbReference>
<dbReference type="GO" id="GO:0006869">
    <property type="term" value="P:lipid transport"/>
    <property type="evidence" value="ECO:0007669"/>
    <property type="project" value="UniProtKB-KW"/>
</dbReference>
<keyword evidence="7" id="KW-0072">Autophagy</keyword>
<accession>A0A8H5HCS4</accession>
<keyword evidence="5" id="KW-0813">Transport</keyword>
<sequence>MFDQVDLESRMSNAPFDSLGPQRVYFDPQHAIRHVTVRQILEVERMHSTALFKIEGKEFKHLSLVANVCSTRIFPTYRDFELDDGTGRIKARQWDSDFVLAPDLGPLEDNSFPYVRVIGVLQDYQNTMSISITTIDLVTDFYEPYYHILQAICDTLAYERGQPAGMRIQTDQSTDSFDNVVDTAKVSFLYRSVPPIEPTTTPLLSRAFFGGDNRTPPVNVDLFTSRNNVRSSADAHSAQASIHNVNLGQLGITTSGFSSIEVPSREIDFAIQSSLFAQTPGHDADASHFSRTASGSASIVRRSHGRDFIREASGSSAIREKRRSCWPGEKVDCHGRGAPSPLPRSLLPNVQEPLQRAPAHDPFSHLSSLQRDIILCVGSTRAQTARPQQIYPSVDGTSQEESWEGVHVSIIVSAVKARRPNLTPQDFRHSIEELIEEGYVFSTIDDFHYNEELYDAGARNFLFIDVPPIHRSPAGLPSLNFALPSSLQRRFISFVLKKSLGHLLRPGQLDFRQIDSQIGSGFVQINDLELDNGAINDLISDLPVVLHDGFITSVVARVPWPNPLTSTLGFSIDTLHLTFHLLPVTSRTHHKNRNLADSVASVAESFIHDELTPQEGATLWDSFHPDTAGENPPEDDLTVPGGLSTDPFLSNPEEMVHSDVDPAGVSIFATLIERLLARFEFDATNTTLTLVHPGNMSVTASISEIRYRTDDPGDAPRLSPENAPSVGQRRTLSITGVDLTARNLRPEAPPPQVYTPNAQPASTLSSPPSPSPHSLRPVSPSSSSSSLDEETQFTMSQSLAFLPPRPVSPNSSIASSMYQSAISTAPTFIEGERDHGNLRGSITTLPARADDPPTITHPRCDQPPDDEQAEVLVSFGSSPILIQVSTSSPMAPETEFPFSPQASPPVHNNVRGDEALRMTVTLGVIACALKAWHVRGLLSLAKNFTTRHAHDDRDPPSQSVIDVQIAVKLRGLVLLVLLPSSDDREAAHRTLLADFFKWSLVPPVLPHGYLRLYLESISASLSSISVSEDFPGLKSTRSTRTTVTKNLSCGLTVGDFSLFSVYGTSSASTAEPTILASPILITDRDLTSQYDVHHHHPSKDRLDPNLPIFQVVDWTNQRFRSNGLKLSLWRTKSTRRPAQHETHVDSRASSAAISITFKTRMVSTSSRHGPPIESGEIDIKVIPLHILLDLGNALRCDRILAFLDEAIGDKVELGHGSTHDPRPRSDLSDDSDGDAETPPASPRARNTHEEDKERRRMEKLVLQDLNLDFDHGADRPTDERMPTKQRTRKFSATGNSDVKASITINMIRVQIRCPSPLQCSPRSGALVIDLHGVRLFTAPEPLKQATRFATTGAPIVPRPSEETFLLGADFKRIIIACSSVHESSATSILSAASLASSSDDGDVVLELVAPLHPRIAITKSKPASTEFTTVMALSICIPSVVVDISKPILDSLQYWADDVAQHLDRIFNGEYEGNKDDTATEKADSRDTSLIGSRYFAKSRSGSGSALSTSPESSQSETVIKLTISEAFVRAMVPRAQRNNVQPFIASASDIDVLIELKPEGKDETVLTLGVMDVTIINMPTPHSSQIFMSLTAPRSLASAPKSMVKLRFTSLVVPGITAKESRVKLTLSGFTFTIFPDFSWTTDLGVFVKSPPGTFESVIPSERTRISLKVSDGAIRTFAPNHPGAIVVQIDDLDFATDVIGKSPDSSFQLSIPAVALLVVDDVLNEVDMDTVSSRQGVALWKSAGFALLAEVGDLYMGFAHTIKPPTTNISLDHVRFQVHICADSLSAVTAFANDLATVFKPPGEEKNPKPSRGPTMVSKQSTVKNGLMASVDDLAFMKVPDVGTAPDMISDDLPTNMDYLDESFGAAAGLRELRDDDLDEFDIDESQAEYPHAIADGTGVISRIGGETIKILRPEGIKVTESYFDNLSPDASGVTDQFGETAFRLRLRDSDITLFLYDGYDWPKTRKTIEEEVKGMRRRLAKIRQLVASGQVQDPSAEETSALLFNSLYIGLDHDVDGLEPGALIAAIDEELKEDVETSSQSSWQSLKPPSSGKPRGRSVRVHGKRLTRSRNPSMEFRLFGLEAEVDHYLSDAPVVSRTLATVRDLEILDHIKTSTWKKFLTSLRSDSRGNIRETNSNMIRVELRSVRPVPGHPVEEARLRAKILPLRFFKDPHAYSTAESDNDDEIYFQSAEVFPVDLKLDYKPRRVDYRALREGRTIELMNFFHFDGAEMTLRHITLAGITGWPRLFELLNDLWTPDVKATQLVEVISGVAPIRSVVNVGSGVADLVLLPIAQYKKDGRIVRGVQKGTTAFVKSTAIEAIKLGARLATGTQVILEQAEGVLGGQFSQPITAETVQSTAGDDFTYIATDDDEESDLISKYSQQPVDIKEGVQSAYKSLRKNFNSAAQTILAVPMEVYERSGNEGPVRSVIRAVPIAVLKPMIGASEAVSKTLLGLHNSLDPDIRHENEAKYKRR</sequence>
<evidence type="ECO:0000256" key="11">
    <source>
        <dbReference type="ARBA" id="ARBA00024615"/>
    </source>
</evidence>
<dbReference type="InterPro" id="IPR012340">
    <property type="entry name" value="NA-bd_OB-fold"/>
</dbReference>
<comment type="similarity">
    <text evidence="3">Belongs to the ATG2 family.</text>
</comment>
<dbReference type="OrthoDB" id="18982at2759"/>
<evidence type="ECO:0000256" key="5">
    <source>
        <dbReference type="ARBA" id="ARBA00022448"/>
    </source>
</evidence>
<dbReference type="Gene3D" id="2.40.50.140">
    <property type="entry name" value="Nucleic acid-binding proteins"/>
    <property type="match status" value="1"/>
</dbReference>
<dbReference type="GO" id="GO:0061908">
    <property type="term" value="C:phagophore"/>
    <property type="evidence" value="ECO:0007669"/>
    <property type="project" value="TreeGrafter"/>
</dbReference>
<evidence type="ECO:0000256" key="8">
    <source>
        <dbReference type="ARBA" id="ARBA00023055"/>
    </source>
</evidence>
<evidence type="ECO:0000256" key="12">
    <source>
        <dbReference type="ARBA" id="ARBA00024631"/>
    </source>
</evidence>
<feature type="region of interest" description="Disordered" evidence="13">
    <location>
        <begin position="1212"/>
        <end position="1255"/>
    </location>
</feature>
<feature type="compositionally biased region" description="Basic and acidic residues" evidence="13">
    <location>
        <begin position="1212"/>
        <end position="1227"/>
    </location>
</feature>
<evidence type="ECO:0000256" key="13">
    <source>
        <dbReference type="SAM" id="MobiDB-lite"/>
    </source>
</evidence>
<proteinExistence type="inferred from homology"/>
<evidence type="ECO:0000256" key="10">
    <source>
        <dbReference type="ARBA" id="ARBA00024479"/>
    </source>
</evidence>
<dbReference type="Gene3D" id="1.10.10.10">
    <property type="entry name" value="Winged helix-like DNA-binding domain superfamily/Winged helix DNA-binding domain"/>
    <property type="match status" value="1"/>
</dbReference>
<evidence type="ECO:0000256" key="1">
    <source>
        <dbReference type="ARBA" id="ARBA00004406"/>
    </source>
</evidence>
<dbReference type="InterPro" id="IPR026849">
    <property type="entry name" value="ATG2"/>
</dbReference>
<dbReference type="Proteomes" id="UP000565441">
    <property type="component" value="Unassembled WGS sequence"/>
</dbReference>
<feature type="compositionally biased region" description="Basic and acidic residues" evidence="13">
    <location>
        <begin position="1246"/>
        <end position="1255"/>
    </location>
</feature>
<dbReference type="EMBL" id="JAACJP010000012">
    <property type="protein sequence ID" value="KAF5380922.1"/>
    <property type="molecule type" value="Genomic_DNA"/>
</dbReference>
<evidence type="ECO:0000256" key="2">
    <source>
        <dbReference type="ARBA" id="ARBA00004623"/>
    </source>
</evidence>
<dbReference type="PANTHER" id="PTHR13190:SF1">
    <property type="entry name" value="AUTOPHAGY-RELATED 2, ISOFORM A"/>
    <property type="match status" value="1"/>
</dbReference>
<evidence type="ECO:0000256" key="6">
    <source>
        <dbReference type="ARBA" id="ARBA00022824"/>
    </source>
</evidence>
<keyword evidence="15" id="KW-1185">Reference proteome</keyword>
<gene>
    <name evidence="14" type="ORF">D9615_004012</name>
</gene>
<evidence type="ECO:0000313" key="14">
    <source>
        <dbReference type="EMBL" id="KAF5380922.1"/>
    </source>
</evidence>
<dbReference type="GO" id="GO:0034727">
    <property type="term" value="P:piecemeal microautophagy of the nucleus"/>
    <property type="evidence" value="ECO:0007669"/>
    <property type="project" value="TreeGrafter"/>
</dbReference>
<keyword evidence="6" id="KW-0256">Endoplasmic reticulum</keyword>
<dbReference type="GO" id="GO:0000422">
    <property type="term" value="P:autophagy of mitochondrion"/>
    <property type="evidence" value="ECO:0007669"/>
    <property type="project" value="TreeGrafter"/>
</dbReference>
<dbReference type="InterPro" id="IPR036388">
    <property type="entry name" value="WH-like_DNA-bd_sf"/>
</dbReference>
<evidence type="ECO:0000256" key="3">
    <source>
        <dbReference type="ARBA" id="ARBA00009714"/>
    </source>
</evidence>
<dbReference type="PANTHER" id="PTHR13190">
    <property type="entry name" value="AUTOPHAGY-RELATED 2, ISOFORM A"/>
    <property type="match status" value="1"/>
</dbReference>
<feature type="region of interest" description="Disordered" evidence="13">
    <location>
        <begin position="328"/>
        <end position="348"/>
    </location>
</feature>
<feature type="compositionally biased region" description="Basic residues" evidence="13">
    <location>
        <begin position="2057"/>
        <end position="2068"/>
    </location>
</feature>
<dbReference type="GO" id="GO:0061723">
    <property type="term" value="P:glycophagy"/>
    <property type="evidence" value="ECO:0007669"/>
    <property type="project" value="TreeGrafter"/>
</dbReference>
<dbReference type="GO" id="GO:0034045">
    <property type="term" value="C:phagophore assembly site membrane"/>
    <property type="evidence" value="ECO:0007669"/>
    <property type="project" value="UniProtKB-SubCell"/>
</dbReference>
<evidence type="ECO:0000313" key="15">
    <source>
        <dbReference type="Proteomes" id="UP000565441"/>
    </source>
</evidence>
<dbReference type="Pfam" id="PF13329">
    <property type="entry name" value="ATG2_CAD"/>
    <property type="match status" value="1"/>
</dbReference>
<keyword evidence="9" id="KW-0472">Membrane</keyword>
<comment type="catalytic activity">
    <reaction evidence="11">
        <text>a 1,2-diacyl-sn-glycero-3-phosphoethanolamine(in) = a 1,2-diacyl-sn-glycero-3-phosphoethanolamine(out)</text>
        <dbReference type="Rhea" id="RHEA:38895"/>
        <dbReference type="ChEBI" id="CHEBI:64612"/>
    </reaction>
</comment>
<name>A0A8H5HCS4_9AGAR</name>
<protein>
    <recommendedName>
        <fullName evidence="4">Autophagy-related protein 2</fullName>
    </recommendedName>
</protein>
<feature type="compositionally biased region" description="Polar residues" evidence="13">
    <location>
        <begin position="2040"/>
        <end position="2051"/>
    </location>
</feature>
<dbReference type="SUPFAM" id="SSF50249">
    <property type="entry name" value="Nucleic acid-binding proteins"/>
    <property type="match status" value="1"/>
</dbReference>
<reference evidence="14 15" key="1">
    <citation type="journal article" date="2020" name="ISME J.">
        <title>Uncovering the hidden diversity of litter-decomposition mechanisms in mushroom-forming fungi.</title>
        <authorList>
            <person name="Floudas D."/>
            <person name="Bentzer J."/>
            <person name="Ahren D."/>
            <person name="Johansson T."/>
            <person name="Persson P."/>
            <person name="Tunlid A."/>
        </authorList>
    </citation>
    <scope>NUCLEOTIDE SEQUENCE [LARGE SCALE GENOMIC DNA]</scope>
    <source>
        <strain evidence="14 15">CBS 661.87</strain>
    </source>
</reference>
<organism evidence="14 15">
    <name type="scientific">Tricholomella constricta</name>
    <dbReference type="NCBI Taxonomy" id="117010"/>
    <lineage>
        <taxon>Eukaryota</taxon>
        <taxon>Fungi</taxon>
        <taxon>Dikarya</taxon>
        <taxon>Basidiomycota</taxon>
        <taxon>Agaricomycotina</taxon>
        <taxon>Agaricomycetes</taxon>
        <taxon>Agaricomycetidae</taxon>
        <taxon>Agaricales</taxon>
        <taxon>Tricholomatineae</taxon>
        <taxon>Lyophyllaceae</taxon>
        <taxon>Tricholomella</taxon>
    </lineage>
</organism>
<comment type="subcellular location">
    <subcellularLocation>
        <location evidence="1">Endoplasmic reticulum membrane</location>
        <topology evidence="1">Peripheral membrane protein</topology>
    </subcellularLocation>
    <subcellularLocation>
        <location evidence="2">Preautophagosomal structure membrane</location>
        <topology evidence="2">Peripheral membrane protein</topology>
    </subcellularLocation>
</comment>
<keyword evidence="8" id="KW-0445">Lipid transport</keyword>
<comment type="catalytic activity">
    <reaction evidence="10">
        <text>a 1,2-diacyl-sn-glycero-3-phospho-L-serine(in) = a 1,2-diacyl-sn-glycero-3-phospho-L-serine(out)</text>
        <dbReference type="Rhea" id="RHEA:38663"/>
        <dbReference type="ChEBI" id="CHEBI:57262"/>
    </reaction>
</comment>
<evidence type="ECO:0000256" key="7">
    <source>
        <dbReference type="ARBA" id="ARBA00023006"/>
    </source>
</evidence>
<comment type="caution">
    <text evidence="14">The sequence shown here is derived from an EMBL/GenBank/DDBJ whole genome shotgun (WGS) entry which is preliminary data.</text>
</comment>
<feature type="region of interest" description="Disordered" evidence="13">
    <location>
        <begin position="844"/>
        <end position="863"/>
    </location>
</feature>
<feature type="compositionally biased region" description="Basic and acidic residues" evidence="13">
    <location>
        <begin position="1269"/>
        <end position="1282"/>
    </location>
</feature>
<feature type="region of interest" description="Disordered" evidence="13">
    <location>
        <begin position="708"/>
        <end position="792"/>
    </location>
</feature>